<dbReference type="Proteomes" id="UP000800036">
    <property type="component" value="Unassembled WGS sequence"/>
</dbReference>
<proteinExistence type="predicted"/>
<reference evidence="2" key="1">
    <citation type="journal article" date="2020" name="Stud. Mycol.">
        <title>101 Dothideomycetes genomes: a test case for predicting lifestyles and emergence of pathogens.</title>
        <authorList>
            <person name="Haridas S."/>
            <person name="Albert R."/>
            <person name="Binder M."/>
            <person name="Bloem J."/>
            <person name="Labutti K."/>
            <person name="Salamov A."/>
            <person name="Andreopoulos B."/>
            <person name="Baker S."/>
            <person name="Barry K."/>
            <person name="Bills G."/>
            <person name="Bluhm B."/>
            <person name="Cannon C."/>
            <person name="Castanera R."/>
            <person name="Culley D."/>
            <person name="Daum C."/>
            <person name="Ezra D."/>
            <person name="Gonzalez J."/>
            <person name="Henrissat B."/>
            <person name="Kuo A."/>
            <person name="Liang C."/>
            <person name="Lipzen A."/>
            <person name="Lutzoni F."/>
            <person name="Magnuson J."/>
            <person name="Mondo S."/>
            <person name="Nolan M."/>
            <person name="Ohm R."/>
            <person name="Pangilinan J."/>
            <person name="Park H.-J."/>
            <person name="Ramirez L."/>
            <person name="Alfaro M."/>
            <person name="Sun H."/>
            <person name="Tritt A."/>
            <person name="Yoshinaga Y."/>
            <person name="Zwiers L.-H."/>
            <person name="Turgeon B."/>
            <person name="Goodwin S."/>
            <person name="Spatafora J."/>
            <person name="Crous P."/>
            <person name="Grigoriev I."/>
        </authorList>
    </citation>
    <scope>NUCLEOTIDE SEQUENCE</scope>
    <source>
        <strain evidence="2">CBS 107.79</strain>
    </source>
</reference>
<evidence type="ECO:0000256" key="1">
    <source>
        <dbReference type="SAM" id="MobiDB-lite"/>
    </source>
</evidence>
<feature type="region of interest" description="Disordered" evidence="1">
    <location>
        <begin position="193"/>
        <end position="301"/>
    </location>
</feature>
<evidence type="ECO:0000313" key="2">
    <source>
        <dbReference type="EMBL" id="KAF1970294.1"/>
    </source>
</evidence>
<feature type="compositionally biased region" description="Low complexity" evidence="1">
    <location>
        <begin position="261"/>
        <end position="276"/>
    </location>
</feature>
<keyword evidence="3" id="KW-1185">Reference proteome</keyword>
<organism evidence="2 3">
    <name type="scientific">Bimuria novae-zelandiae CBS 107.79</name>
    <dbReference type="NCBI Taxonomy" id="1447943"/>
    <lineage>
        <taxon>Eukaryota</taxon>
        <taxon>Fungi</taxon>
        <taxon>Dikarya</taxon>
        <taxon>Ascomycota</taxon>
        <taxon>Pezizomycotina</taxon>
        <taxon>Dothideomycetes</taxon>
        <taxon>Pleosporomycetidae</taxon>
        <taxon>Pleosporales</taxon>
        <taxon>Massarineae</taxon>
        <taxon>Didymosphaeriaceae</taxon>
        <taxon>Bimuria</taxon>
    </lineage>
</organism>
<sequence length="322" mass="35373">MEIAQQPVSLKHLKGRFHMQPDGCITDRHGNPASNSELRAFPLWYRYEFMIEGIAGQYFLDRLRLFNGFKISTEQFDQEDENQVHFTELKEYVLWNTHSRDRREYALNGMALDLQAQTMQYDKLAAAKDQTGLDCLKKFYLQCFTAGSAMSVKSASGNHIAANNDASLKNGLTMSNNGLGGALQSPINPNFDLRLPFGSESNSNSYSGAGRCEEQKKRKQEHNDPEAVSKRHRGSANKKVAPQKDLAEPFQDKAIDGITRPGADAGPDAGSSSAASHAKLDSNEVGGMEIPGFGSMTVPDDFPATMDPRLLLIPGPGGVYPP</sequence>
<evidence type="ECO:0000313" key="3">
    <source>
        <dbReference type="Proteomes" id="UP000800036"/>
    </source>
</evidence>
<dbReference type="EMBL" id="ML976702">
    <property type="protein sequence ID" value="KAF1970294.1"/>
    <property type="molecule type" value="Genomic_DNA"/>
</dbReference>
<gene>
    <name evidence="2" type="ORF">BU23DRAFT_650249</name>
</gene>
<feature type="compositionally biased region" description="Basic and acidic residues" evidence="1">
    <location>
        <begin position="211"/>
        <end position="229"/>
    </location>
</feature>
<protein>
    <submittedName>
        <fullName evidence="2">Uncharacterized protein</fullName>
    </submittedName>
</protein>
<accession>A0A6A5UZW4</accession>
<name>A0A6A5UZW4_9PLEO</name>
<dbReference type="AlphaFoldDB" id="A0A6A5UZW4"/>
<feature type="compositionally biased region" description="Basic and acidic residues" evidence="1">
    <location>
        <begin position="245"/>
        <end position="255"/>
    </location>
</feature>